<dbReference type="EMBL" id="JAETYZ010000051">
    <property type="protein sequence ID" value="MBL6237045.1"/>
    <property type="molecule type" value="Genomic_DNA"/>
</dbReference>
<evidence type="ECO:0000313" key="15">
    <source>
        <dbReference type="Proteomes" id="UP000615017"/>
    </source>
</evidence>
<dbReference type="AlphaFoldDB" id="A0A085PBG0"/>
<evidence type="ECO:0000313" key="7">
    <source>
        <dbReference type="EMBL" id="MDW9350081.1"/>
    </source>
</evidence>
<organism evidence="1 12">
    <name type="scientific">Escherichia coli</name>
    <dbReference type="NCBI Taxonomy" id="562"/>
    <lineage>
        <taxon>Bacteria</taxon>
        <taxon>Pseudomonadati</taxon>
        <taxon>Pseudomonadota</taxon>
        <taxon>Gammaproteobacteria</taxon>
        <taxon>Enterobacterales</taxon>
        <taxon>Enterobacteriaceae</taxon>
        <taxon>Escherichia</taxon>
    </lineage>
</organism>
<evidence type="ECO:0000313" key="10">
    <source>
        <dbReference type="Proteomes" id="UP000186595"/>
    </source>
</evidence>
<comment type="caution">
    <text evidence="1">The sequence shown here is derived from an EMBL/GenBank/DDBJ whole genome shotgun (WGS) entry which is preliminary data.</text>
</comment>
<dbReference type="EMBL" id="MPGR01000001">
    <property type="protein sequence ID" value="OKB72525.1"/>
    <property type="molecule type" value="Genomic_DNA"/>
</dbReference>
<evidence type="ECO:0000313" key="2">
    <source>
        <dbReference type="EMBL" id="EFG2162548.1"/>
    </source>
</evidence>
<evidence type="ECO:0000313" key="1">
    <source>
        <dbReference type="EMBL" id="EFF8957223.1"/>
    </source>
</evidence>
<dbReference type="Proteomes" id="UP000655659">
    <property type="component" value="Unassembled WGS sequence"/>
</dbReference>
<reference evidence="12 14" key="3">
    <citation type="submission" date="2020-02" db="EMBL/GenBank/DDBJ databases">
        <authorList>
            <consortium name="PulseNet: The National Subtyping Network for Foodborne Disease Surveillance"/>
            <person name="Tarr C.L."/>
            <person name="Trees E."/>
            <person name="Katz L.S."/>
            <person name="Carleton-Romer H.A."/>
            <person name="Stroika S."/>
            <person name="Kucerova Z."/>
            <person name="Roache K.F."/>
            <person name="Sabol A.L."/>
            <person name="Besser J."/>
            <person name="Gerner-Smidt P."/>
        </authorList>
    </citation>
    <scope>NUCLEOTIDE SEQUENCE [LARGE SCALE GENOMIC DNA]</scope>
    <source>
        <strain evidence="4 14">PNUSAE002719</strain>
        <strain evidence="1 12">PNUSAE005278</strain>
    </source>
</reference>
<evidence type="ECO:0000313" key="11">
    <source>
        <dbReference type="Proteomes" id="UP000306700"/>
    </source>
</evidence>
<name>A0A085PBG0_ECOLX</name>
<gene>
    <name evidence="3" type="ORF">A2J79_004490</name>
    <name evidence="4" type="ORF">A5U30_001328</name>
    <name evidence="8" type="ORF">BMT50_06935</name>
    <name evidence="2" type="ORF">BRV02_003655</name>
    <name evidence="1" type="ORF">BTB68_005327</name>
    <name evidence="9" type="ORF">C9160_07530</name>
    <name evidence="6" type="ORF">JNA65_24620</name>
    <name evidence="5" type="ORF">JNA68_18400</name>
    <name evidence="7" type="ORF">R8G00_10715</name>
</gene>
<dbReference type="EMBL" id="AASSGK010000026">
    <property type="protein sequence ID" value="EFG2162548.1"/>
    <property type="molecule type" value="Genomic_DNA"/>
</dbReference>
<evidence type="ECO:0000313" key="5">
    <source>
        <dbReference type="EMBL" id="MBL6205149.1"/>
    </source>
</evidence>
<evidence type="ECO:0000313" key="14">
    <source>
        <dbReference type="Proteomes" id="UP000555763"/>
    </source>
</evidence>
<reference evidence="9 11" key="2">
    <citation type="submission" date="2018-12" db="EMBL/GenBank/DDBJ databases">
        <title>Food and Water Safety Consortium.</title>
        <authorList>
            <person name="Tyson S."/>
            <person name="Peterson C.-L."/>
            <person name="Olson A."/>
            <person name="Tyler S."/>
            <person name="Cabral J."/>
            <person name="Lynch T."/>
            <person name="Knox N."/>
            <person name="Van Domselaar G."/>
            <person name="Graham M."/>
        </authorList>
    </citation>
    <scope>NUCLEOTIDE SEQUENCE [LARGE SCALE GENOMIC DNA]</scope>
    <source>
        <strain evidence="9 11">FWSEC0384</strain>
    </source>
</reference>
<protein>
    <submittedName>
        <fullName evidence="1">Uncharacterized protein</fullName>
    </submittedName>
</protein>
<accession>A0A085PBG0</accession>
<evidence type="ECO:0000313" key="9">
    <source>
        <dbReference type="EMBL" id="TJH23145.1"/>
    </source>
</evidence>
<dbReference type="Proteomes" id="UP000306700">
    <property type="component" value="Unassembled WGS sequence"/>
</dbReference>
<dbReference type="Proteomes" id="UP000615017">
    <property type="component" value="Unassembled WGS sequence"/>
</dbReference>
<dbReference type="Proteomes" id="UP000534332">
    <property type="component" value="Unassembled WGS sequence"/>
</dbReference>
<reference evidence="5 15" key="5">
    <citation type="submission" date="2021-01" db="EMBL/GenBank/DDBJ databases">
        <title>Genomes of Escherichia coli STEC strains from raw meat-based diets for companion animals.</title>
        <authorList>
            <person name="Stevens M.J.A."/>
            <person name="Stephan R."/>
        </authorList>
    </citation>
    <scope>NUCLEOTIDE SEQUENCE [LARGE SCALE GENOMIC DNA]</scope>
    <source>
        <strain evidence="5">ATC7-7</strain>
        <strain evidence="6 15">LSC1-58</strain>
    </source>
</reference>
<evidence type="ECO:0000313" key="12">
    <source>
        <dbReference type="Proteomes" id="UP000524010"/>
    </source>
</evidence>
<dbReference type="Proteomes" id="UP000555763">
    <property type="component" value="Unassembled WGS sequence"/>
</dbReference>
<dbReference type="Proteomes" id="UP001271591">
    <property type="component" value="Unassembled WGS sequence"/>
</dbReference>
<evidence type="ECO:0000313" key="6">
    <source>
        <dbReference type="EMBL" id="MBL6237045.1"/>
    </source>
</evidence>
<dbReference type="EMBL" id="RRNI01000006">
    <property type="protein sequence ID" value="TJH23145.1"/>
    <property type="molecule type" value="Genomic_DNA"/>
</dbReference>
<reference evidence="2 13" key="4">
    <citation type="submission" date="2020-02" db="EMBL/GenBank/DDBJ databases">
        <authorList>
            <person name="Ashton P.M."/>
            <person name="Dallman T."/>
            <person name="Nair S."/>
            <person name="De Pinna E."/>
            <person name="Peters T."/>
            <person name="Grant K."/>
        </authorList>
    </citation>
    <scope>NUCLEOTIDE SEQUENCE</scope>
    <source>
        <strain evidence="2 13">188143</strain>
        <strain evidence="3">93335</strain>
    </source>
</reference>
<dbReference type="EMBL" id="JAETYU010000024">
    <property type="protein sequence ID" value="MBL6205149.1"/>
    <property type="molecule type" value="Genomic_DNA"/>
</dbReference>
<dbReference type="RefSeq" id="WP_000805406.1">
    <property type="nucleotide sequence ID" value="NZ_AP024130.1"/>
</dbReference>
<evidence type="ECO:0000313" key="8">
    <source>
        <dbReference type="EMBL" id="OKB72525.1"/>
    </source>
</evidence>
<evidence type="ECO:0000313" key="3">
    <source>
        <dbReference type="EMBL" id="EFJ6484075.1"/>
    </source>
</evidence>
<dbReference type="EMBL" id="AATLZG010000006">
    <property type="protein sequence ID" value="EFM8153741.1"/>
    <property type="molecule type" value="Genomic_DNA"/>
</dbReference>
<reference evidence="8 10" key="1">
    <citation type="submission" date="2016-11" db="EMBL/GenBank/DDBJ databases">
        <title>Draft genome sequences of five Shigatoxin-producing Escherichia coli isolates harboring the new recently described Subtilase cytotoxin allelic variant subAB2-3.</title>
        <authorList>
            <person name="Tasara T."/>
            <person name="Fierz L."/>
            <person name="Klumpp J."/>
            <person name="Schmidt H."/>
            <person name="Stephan R."/>
        </authorList>
    </citation>
    <scope>NUCLEOTIDE SEQUENCE [LARGE SCALE GENOMIC DNA]</scope>
    <source>
        <strain evidence="8 10">453</strain>
    </source>
</reference>
<dbReference type="EMBL" id="AASRHK010000177">
    <property type="protein sequence ID" value="EFF8957223.1"/>
    <property type="molecule type" value="Genomic_DNA"/>
</dbReference>
<dbReference type="EMBL" id="AATCLQ010000051">
    <property type="protein sequence ID" value="EFJ6484075.1"/>
    <property type="molecule type" value="Genomic_DNA"/>
</dbReference>
<dbReference type="Proteomes" id="UP000524010">
    <property type="component" value="Unassembled WGS sequence"/>
</dbReference>
<proteinExistence type="predicted"/>
<evidence type="ECO:0000313" key="4">
    <source>
        <dbReference type="EMBL" id="EFM8153741.1"/>
    </source>
</evidence>
<sequence>MKPTSGILAAKAGYTLPLQILSSARGYYIGTQCDEGPVSRESEEYFRNYEQAVRALENGIWTQRECV</sequence>
<dbReference type="EMBL" id="JAWPMK010000001">
    <property type="protein sequence ID" value="MDW9350081.1"/>
    <property type="molecule type" value="Genomic_DNA"/>
</dbReference>
<dbReference type="Proteomes" id="UP000186595">
    <property type="component" value="Unassembled WGS sequence"/>
</dbReference>
<evidence type="ECO:0000313" key="13">
    <source>
        <dbReference type="Proteomes" id="UP000534332"/>
    </source>
</evidence>
<dbReference type="Proteomes" id="UP000711811">
    <property type="component" value="Unassembled WGS sequence"/>
</dbReference>
<reference evidence="7" key="6">
    <citation type="submission" date="2023-10" db="EMBL/GenBank/DDBJ databases">
        <title>Draft Genome Sequence of a Shiga toxin-producing Escherichia coli strain from deer meat showing an IS-element integration in the B-subunit of the Shiga toxin Stx2b gene.</title>
        <authorList>
            <person name="Projahn M."/>
            <person name="Borowiak M."/>
        </authorList>
    </citation>
    <scope>NUCLEOTIDE SEQUENCE</scope>
    <source>
        <strain evidence="7">BfR-EC-18960</strain>
    </source>
</reference>